<dbReference type="GO" id="GO:0005886">
    <property type="term" value="C:plasma membrane"/>
    <property type="evidence" value="ECO:0007669"/>
    <property type="project" value="UniProtKB-SubCell"/>
</dbReference>
<feature type="compositionally biased region" description="Polar residues" evidence="10">
    <location>
        <begin position="66"/>
        <end position="92"/>
    </location>
</feature>
<gene>
    <name evidence="11" type="ORF">ACJRO7_020713</name>
</gene>
<keyword evidence="6" id="KW-1133">Transmembrane helix</keyword>
<keyword evidence="7" id="KW-0175">Coiled coil</keyword>
<keyword evidence="8" id="KW-0472">Membrane</keyword>
<keyword evidence="3" id="KW-1003">Cell membrane</keyword>
<evidence type="ECO:0000256" key="9">
    <source>
        <dbReference type="ARBA" id="ARBA00038080"/>
    </source>
</evidence>
<evidence type="ECO:0000256" key="5">
    <source>
        <dbReference type="ARBA" id="ARBA00022824"/>
    </source>
</evidence>
<dbReference type="Proteomes" id="UP001634007">
    <property type="component" value="Unassembled WGS sequence"/>
</dbReference>
<evidence type="ECO:0000313" key="11">
    <source>
        <dbReference type="EMBL" id="KAL3739341.1"/>
    </source>
</evidence>
<feature type="compositionally biased region" description="Basic and acidic residues" evidence="10">
    <location>
        <begin position="54"/>
        <end position="65"/>
    </location>
</feature>
<evidence type="ECO:0000256" key="6">
    <source>
        <dbReference type="ARBA" id="ARBA00022989"/>
    </source>
</evidence>
<organism evidence="11 12">
    <name type="scientific">Eucalyptus globulus</name>
    <name type="common">Tasmanian blue gum</name>
    <dbReference type="NCBI Taxonomy" id="34317"/>
    <lineage>
        <taxon>Eukaryota</taxon>
        <taxon>Viridiplantae</taxon>
        <taxon>Streptophyta</taxon>
        <taxon>Embryophyta</taxon>
        <taxon>Tracheophyta</taxon>
        <taxon>Spermatophyta</taxon>
        <taxon>Magnoliopsida</taxon>
        <taxon>eudicotyledons</taxon>
        <taxon>Gunneridae</taxon>
        <taxon>Pentapetalae</taxon>
        <taxon>rosids</taxon>
        <taxon>malvids</taxon>
        <taxon>Myrtales</taxon>
        <taxon>Myrtaceae</taxon>
        <taxon>Myrtoideae</taxon>
        <taxon>Eucalypteae</taxon>
        <taxon>Eucalyptus</taxon>
    </lineage>
</organism>
<keyword evidence="12" id="KW-1185">Reference proteome</keyword>
<name>A0ABD3KNN1_EUCGL</name>
<evidence type="ECO:0000256" key="4">
    <source>
        <dbReference type="ARBA" id="ARBA00022692"/>
    </source>
</evidence>
<dbReference type="PANTHER" id="PTHR32219:SF2">
    <property type="entry name" value="PROTON PUMP-INTERACTOR 1"/>
    <property type="match status" value="1"/>
</dbReference>
<dbReference type="PANTHER" id="PTHR32219">
    <property type="entry name" value="RNA-BINDING PROTEIN YLMH-RELATED"/>
    <property type="match status" value="1"/>
</dbReference>
<dbReference type="GO" id="GO:0005789">
    <property type="term" value="C:endoplasmic reticulum membrane"/>
    <property type="evidence" value="ECO:0007669"/>
    <property type="project" value="UniProtKB-SubCell"/>
</dbReference>
<dbReference type="InterPro" id="IPR055282">
    <property type="entry name" value="PPI1-4"/>
</dbReference>
<comment type="similarity">
    <text evidence="9">Belongs to the plant Proton pump-interactor protein family.</text>
</comment>
<keyword evidence="4" id="KW-0812">Transmembrane</keyword>
<comment type="caution">
    <text evidence="11">The sequence shown here is derived from an EMBL/GenBank/DDBJ whole genome shotgun (WGS) entry which is preliminary data.</text>
</comment>
<dbReference type="AlphaFoldDB" id="A0ABD3KNN1"/>
<evidence type="ECO:0000256" key="7">
    <source>
        <dbReference type="ARBA" id="ARBA00023054"/>
    </source>
</evidence>
<evidence type="ECO:0000256" key="3">
    <source>
        <dbReference type="ARBA" id="ARBA00022475"/>
    </source>
</evidence>
<evidence type="ECO:0000256" key="10">
    <source>
        <dbReference type="SAM" id="MobiDB-lite"/>
    </source>
</evidence>
<feature type="region of interest" description="Disordered" evidence="10">
    <location>
        <begin position="51"/>
        <end position="92"/>
    </location>
</feature>
<comment type="subcellular location">
    <subcellularLocation>
        <location evidence="1">Cell membrane</location>
        <topology evidence="1">Single-pass membrane protein</topology>
    </subcellularLocation>
    <subcellularLocation>
        <location evidence="2">Endoplasmic reticulum membrane</location>
        <topology evidence="2">Single-pass membrane protein</topology>
    </subcellularLocation>
</comment>
<accession>A0ABD3KNN1</accession>
<sequence>MEAARELAEKKDIEALHVLSAQEVEKFMLRWNGDGHLRRDYERRILASLNQRGLRRDGRRNRNESPIDTQEAQESYTSAAKGGSSSRKPALK</sequence>
<evidence type="ECO:0000256" key="8">
    <source>
        <dbReference type="ARBA" id="ARBA00023136"/>
    </source>
</evidence>
<protein>
    <submittedName>
        <fullName evidence="11">Uncharacterized protein</fullName>
    </submittedName>
</protein>
<dbReference type="EMBL" id="JBJKBG010000005">
    <property type="protein sequence ID" value="KAL3739341.1"/>
    <property type="molecule type" value="Genomic_DNA"/>
</dbReference>
<proteinExistence type="inferred from homology"/>
<evidence type="ECO:0000313" key="12">
    <source>
        <dbReference type="Proteomes" id="UP001634007"/>
    </source>
</evidence>
<reference evidence="11 12" key="1">
    <citation type="submission" date="2024-11" db="EMBL/GenBank/DDBJ databases">
        <title>Chromosome-level genome assembly of Eucalyptus globulus Labill. provides insights into its genome evolution.</title>
        <authorList>
            <person name="Li X."/>
        </authorList>
    </citation>
    <scope>NUCLEOTIDE SEQUENCE [LARGE SCALE GENOMIC DNA]</scope>
    <source>
        <strain evidence="11">CL2024</strain>
        <tissue evidence="11">Fresh tender leaves</tissue>
    </source>
</reference>
<keyword evidence="5" id="KW-0256">Endoplasmic reticulum</keyword>
<evidence type="ECO:0000256" key="1">
    <source>
        <dbReference type="ARBA" id="ARBA00004162"/>
    </source>
</evidence>
<evidence type="ECO:0000256" key="2">
    <source>
        <dbReference type="ARBA" id="ARBA00004389"/>
    </source>
</evidence>